<protein>
    <submittedName>
        <fullName evidence="6">Cupin</fullName>
    </submittedName>
</protein>
<dbReference type="Pfam" id="PF13621">
    <property type="entry name" value="Cupin_8"/>
    <property type="match status" value="1"/>
</dbReference>
<feature type="domain" description="JmjC" evidence="5">
    <location>
        <begin position="94"/>
        <end position="254"/>
    </location>
</feature>
<keyword evidence="7" id="KW-1185">Reference proteome</keyword>
<name>A0A2S9J3P8_9SPHI</name>
<sequence>MILSEIDTVDDISKEVFLNKYFKPRKPVLIKGFAKKWDAYNKWNLDYIYEQADEQVVGLYDNKPADPSRATDEPITRMKMRDYIRLIQTQPSDLRIFFYIITDKLPELLKNFSYPDLGFKYFKRIPTLFFGGSEARVLMHYDVDLADLMHFQFEGKKRVLLFPPEEAAFLYKVPFSVHTIYNVDYEQPDYERFPALRYAKGHEIFMDHGDALFMPSGYWHFNRYLEAGFSVTLRSFPSSPKKLFSLLKEVFFIRYTDKLMRKLFKQKWVDYKQRQAFKKSQKALDAYLKQPNTIPA</sequence>
<keyword evidence="4" id="KW-0408">Iron</keyword>
<dbReference type="AlphaFoldDB" id="A0A2S9J3P8"/>
<evidence type="ECO:0000256" key="2">
    <source>
        <dbReference type="ARBA" id="ARBA00022723"/>
    </source>
</evidence>
<organism evidence="6 7">
    <name type="scientific">Sphingobacterium haloxyli</name>
    <dbReference type="NCBI Taxonomy" id="2100533"/>
    <lineage>
        <taxon>Bacteria</taxon>
        <taxon>Pseudomonadati</taxon>
        <taxon>Bacteroidota</taxon>
        <taxon>Sphingobacteriia</taxon>
        <taxon>Sphingobacteriales</taxon>
        <taxon>Sphingobacteriaceae</taxon>
        <taxon>Sphingobacterium</taxon>
    </lineage>
</organism>
<gene>
    <name evidence="6" type="ORF">C5745_08840</name>
</gene>
<dbReference type="Proteomes" id="UP000239711">
    <property type="component" value="Unassembled WGS sequence"/>
</dbReference>
<dbReference type="SUPFAM" id="SSF51197">
    <property type="entry name" value="Clavaminate synthase-like"/>
    <property type="match status" value="1"/>
</dbReference>
<dbReference type="OrthoDB" id="2942327at2"/>
<keyword evidence="2" id="KW-0479">Metal-binding</keyword>
<evidence type="ECO:0000256" key="3">
    <source>
        <dbReference type="ARBA" id="ARBA00023002"/>
    </source>
</evidence>
<dbReference type="RefSeq" id="WP_105716648.1">
    <property type="nucleotide sequence ID" value="NZ_PVBQ01000006.1"/>
</dbReference>
<reference evidence="6 7" key="1">
    <citation type="submission" date="2018-02" db="EMBL/GenBank/DDBJ databases">
        <title>The draft genome of Sphingobacterium sp. 5JN-11.</title>
        <authorList>
            <person name="Liu L."/>
            <person name="Li L."/>
            <person name="Liang L."/>
            <person name="Zhang X."/>
            <person name="Wang T."/>
        </authorList>
    </citation>
    <scope>NUCLEOTIDE SEQUENCE [LARGE SCALE GENOMIC DNA]</scope>
    <source>
        <strain evidence="6 7">5JN-11</strain>
    </source>
</reference>
<dbReference type="GO" id="GO:0046872">
    <property type="term" value="F:metal ion binding"/>
    <property type="evidence" value="ECO:0007669"/>
    <property type="project" value="UniProtKB-KW"/>
</dbReference>
<comment type="caution">
    <text evidence="6">The sequence shown here is derived from an EMBL/GenBank/DDBJ whole genome shotgun (WGS) entry which is preliminary data.</text>
</comment>
<dbReference type="GO" id="GO:0016491">
    <property type="term" value="F:oxidoreductase activity"/>
    <property type="evidence" value="ECO:0007669"/>
    <property type="project" value="UniProtKB-KW"/>
</dbReference>
<dbReference type="PROSITE" id="PS51184">
    <property type="entry name" value="JMJC"/>
    <property type="match status" value="1"/>
</dbReference>
<accession>A0A2S9J3P8</accession>
<proteinExistence type="predicted"/>
<evidence type="ECO:0000259" key="5">
    <source>
        <dbReference type="PROSITE" id="PS51184"/>
    </source>
</evidence>
<dbReference type="PANTHER" id="PTHR12461:SF106">
    <property type="entry name" value="BIFUNCTIONAL PEPTIDASE AND ARGINYL-HYDROXYLASE JMJD5"/>
    <property type="match status" value="1"/>
</dbReference>
<dbReference type="Gene3D" id="2.60.120.650">
    <property type="entry name" value="Cupin"/>
    <property type="match status" value="1"/>
</dbReference>
<evidence type="ECO:0000313" key="6">
    <source>
        <dbReference type="EMBL" id="PRD47426.1"/>
    </source>
</evidence>
<dbReference type="InterPro" id="IPR003347">
    <property type="entry name" value="JmjC_dom"/>
</dbReference>
<evidence type="ECO:0000313" key="7">
    <source>
        <dbReference type="Proteomes" id="UP000239711"/>
    </source>
</evidence>
<evidence type="ECO:0000256" key="1">
    <source>
        <dbReference type="ARBA" id="ARBA00001954"/>
    </source>
</evidence>
<keyword evidence="3" id="KW-0560">Oxidoreductase</keyword>
<evidence type="ECO:0000256" key="4">
    <source>
        <dbReference type="ARBA" id="ARBA00023004"/>
    </source>
</evidence>
<dbReference type="EMBL" id="PVBQ01000006">
    <property type="protein sequence ID" value="PRD47426.1"/>
    <property type="molecule type" value="Genomic_DNA"/>
</dbReference>
<dbReference type="InterPro" id="IPR041667">
    <property type="entry name" value="Cupin_8"/>
</dbReference>
<comment type="cofactor">
    <cofactor evidence="1">
        <name>Fe(2+)</name>
        <dbReference type="ChEBI" id="CHEBI:29033"/>
    </cofactor>
</comment>
<dbReference type="PANTHER" id="PTHR12461">
    <property type="entry name" value="HYPOXIA-INDUCIBLE FACTOR 1 ALPHA INHIBITOR-RELATED"/>
    <property type="match status" value="1"/>
</dbReference>